<sequence>MDERVADVHRFTAGWVAGRLDGWMGRFQLVDAPRVFSDPDEWLRGGEGHWRIAGSSGLARSLSDAHGDYPGLRMLKPA</sequence>
<dbReference type="RefSeq" id="WP_272167941.1">
    <property type="nucleotide sequence ID" value="NZ_JAQOSL010000001.1"/>
</dbReference>
<accession>A0ABW1B144</accession>
<protein>
    <submittedName>
        <fullName evidence="1">Uncharacterized protein</fullName>
    </submittedName>
</protein>
<evidence type="ECO:0000313" key="2">
    <source>
        <dbReference type="Proteomes" id="UP001596112"/>
    </source>
</evidence>
<dbReference type="Proteomes" id="UP001596112">
    <property type="component" value="Unassembled WGS sequence"/>
</dbReference>
<organism evidence="1 2">
    <name type="scientific">Streptomyces heilongjiangensis</name>
    <dbReference type="NCBI Taxonomy" id="945052"/>
    <lineage>
        <taxon>Bacteria</taxon>
        <taxon>Bacillati</taxon>
        <taxon>Actinomycetota</taxon>
        <taxon>Actinomycetes</taxon>
        <taxon>Kitasatosporales</taxon>
        <taxon>Streptomycetaceae</taxon>
        <taxon>Streptomyces</taxon>
    </lineage>
</organism>
<dbReference type="EMBL" id="JBHSNZ010000002">
    <property type="protein sequence ID" value="MFC5806556.1"/>
    <property type="molecule type" value="Genomic_DNA"/>
</dbReference>
<keyword evidence="2" id="KW-1185">Reference proteome</keyword>
<gene>
    <name evidence="1" type="ORF">ACFQGO_03385</name>
</gene>
<comment type="caution">
    <text evidence="1">The sequence shown here is derived from an EMBL/GenBank/DDBJ whole genome shotgun (WGS) entry which is preliminary data.</text>
</comment>
<name>A0ABW1B144_9ACTN</name>
<reference evidence="2" key="1">
    <citation type="journal article" date="2019" name="Int. J. Syst. Evol. Microbiol.">
        <title>The Global Catalogue of Microorganisms (GCM) 10K type strain sequencing project: providing services to taxonomists for standard genome sequencing and annotation.</title>
        <authorList>
            <consortium name="The Broad Institute Genomics Platform"/>
            <consortium name="The Broad Institute Genome Sequencing Center for Infectious Disease"/>
            <person name="Wu L."/>
            <person name="Ma J."/>
        </authorList>
    </citation>
    <scope>NUCLEOTIDE SEQUENCE [LARGE SCALE GENOMIC DNA]</scope>
    <source>
        <strain evidence="2">JCM 9918</strain>
    </source>
</reference>
<evidence type="ECO:0000313" key="1">
    <source>
        <dbReference type="EMBL" id="MFC5806556.1"/>
    </source>
</evidence>
<proteinExistence type="predicted"/>